<sequence length="62" mass="6982">MQLKIFVVVLFVGLSKALKNPCPKTGILHTIQGTCQQPANRCIYPDTRWACDPGYDLSNNRF</sequence>
<dbReference type="GeneID" id="90958070"/>
<dbReference type="EMBL" id="NQIK02000009">
    <property type="protein sequence ID" value="KAF7566516.1"/>
    <property type="molecule type" value="Genomic_DNA"/>
</dbReference>
<gene>
    <name evidence="1" type="ORF">PtrM4_148360</name>
</gene>
<name>A0A834RLY7_9PLEO</name>
<proteinExistence type="predicted"/>
<organism evidence="1 2">
    <name type="scientific">Pyrenophora tritici-repentis</name>
    <dbReference type="NCBI Taxonomy" id="45151"/>
    <lineage>
        <taxon>Eukaryota</taxon>
        <taxon>Fungi</taxon>
        <taxon>Dikarya</taxon>
        <taxon>Ascomycota</taxon>
        <taxon>Pezizomycotina</taxon>
        <taxon>Dothideomycetes</taxon>
        <taxon>Pleosporomycetidae</taxon>
        <taxon>Pleosporales</taxon>
        <taxon>Pleosporineae</taxon>
        <taxon>Pleosporaceae</taxon>
        <taxon>Pyrenophora</taxon>
    </lineage>
</organism>
<dbReference type="Proteomes" id="UP000245464">
    <property type="component" value="Chromosome 9"/>
</dbReference>
<evidence type="ECO:0000313" key="1">
    <source>
        <dbReference type="EMBL" id="KAF7566516.1"/>
    </source>
</evidence>
<accession>A0A834RLY7</accession>
<dbReference type="RefSeq" id="XP_065959935.1">
    <property type="nucleotide sequence ID" value="XM_066109952.1"/>
</dbReference>
<comment type="caution">
    <text evidence="1">The sequence shown here is derived from an EMBL/GenBank/DDBJ whole genome shotgun (WGS) entry which is preliminary data.</text>
</comment>
<reference evidence="1" key="1">
    <citation type="journal article" date="2018" name="BMC Genomics">
        <title>Comparative genomics of the wheat fungal pathogen Pyrenophora tritici-repentis reveals chromosomal variations and genome plasticity.</title>
        <authorList>
            <person name="Moolhuijzen P."/>
            <person name="See P.T."/>
            <person name="Hane J.K."/>
            <person name="Shi G."/>
            <person name="Liu Z."/>
            <person name="Oliver R.P."/>
            <person name="Moffat C.S."/>
        </authorList>
    </citation>
    <scope>NUCLEOTIDE SEQUENCE [LARGE SCALE GENOMIC DNA]</scope>
    <source>
        <strain evidence="1">M4</strain>
    </source>
</reference>
<evidence type="ECO:0000313" key="2">
    <source>
        <dbReference type="Proteomes" id="UP000245464"/>
    </source>
</evidence>
<protein>
    <submittedName>
        <fullName evidence="1">Uncharacterized protein</fullName>
    </submittedName>
</protein>
<dbReference type="KEGG" id="ptrr:90958070"/>
<dbReference type="AlphaFoldDB" id="A0A834RLY7"/>